<evidence type="ECO:0008006" key="4">
    <source>
        <dbReference type="Google" id="ProtNLM"/>
    </source>
</evidence>
<feature type="compositionally biased region" description="Basic and acidic residues" evidence="1">
    <location>
        <begin position="185"/>
        <end position="196"/>
    </location>
</feature>
<feature type="compositionally biased region" description="Basic and acidic residues" evidence="1">
    <location>
        <begin position="419"/>
        <end position="432"/>
    </location>
</feature>
<keyword evidence="3" id="KW-1185">Reference proteome</keyword>
<feature type="compositionally biased region" description="Basic residues" evidence="1">
    <location>
        <begin position="67"/>
        <end position="79"/>
    </location>
</feature>
<evidence type="ECO:0000313" key="3">
    <source>
        <dbReference type="Proteomes" id="UP001515480"/>
    </source>
</evidence>
<sequence length="507" mass="55057">MAEDPSPRRPWWLPPAFRDERSTAGVPPAETRDTEAFLHRQLETPSAWRRAMEQRIAEQQASAASSRKTRTGGKPRHTAHPKDPASTSSGTPRYEVLWRHDRERRDRWLNRSAAEAAEKERRELEHCTFTPQLRVRSPTQGPARKPPSSSSPDAAHHGDGGEAAPTAVQSGDSGASRTVQPQKTDAFERLAADGRRKAQVKSRQWQEARPTSWERESVTSSPPLPPKETSAQREKGAAEALNRLAAEAQEFAARSFEALKHDRDRRRRFASPTDERAYQTPPPPPSPSVLALLPQPLHLKFDEAGSAHGPPSPSSPTSRLQLGSVEGSFSKPAASRGCRHCVSSAPCELSAQASPLTKSRDDTLCCSEPSASFLSRQQQLDEQSPPSAGKMSSPVSPRLLKHTKSSASKLVQQSAPDLSPEHEDSRRLEKKTSPAGTVSPSPPRVGIRQRLSEGGASGYSSASEASQGSCWTDDGVGEHGVQVAPLPSKRSSVARHKQDGHESAASD</sequence>
<organism evidence="2 3">
    <name type="scientific">Prymnesium parvum</name>
    <name type="common">Toxic golden alga</name>
    <dbReference type="NCBI Taxonomy" id="97485"/>
    <lineage>
        <taxon>Eukaryota</taxon>
        <taxon>Haptista</taxon>
        <taxon>Haptophyta</taxon>
        <taxon>Prymnesiophyceae</taxon>
        <taxon>Prymnesiales</taxon>
        <taxon>Prymnesiaceae</taxon>
        <taxon>Prymnesium</taxon>
    </lineage>
</organism>
<feature type="compositionally biased region" description="Low complexity" evidence="1">
    <location>
        <begin position="288"/>
        <end position="297"/>
    </location>
</feature>
<feature type="region of interest" description="Disordered" evidence="1">
    <location>
        <begin position="1"/>
        <end position="33"/>
    </location>
</feature>
<feature type="compositionally biased region" description="Polar residues" evidence="1">
    <location>
        <begin position="167"/>
        <end position="183"/>
    </location>
</feature>
<feature type="compositionally biased region" description="Polar residues" evidence="1">
    <location>
        <begin position="57"/>
        <end position="66"/>
    </location>
</feature>
<comment type="caution">
    <text evidence="2">The sequence shown here is derived from an EMBL/GenBank/DDBJ whole genome shotgun (WGS) entry which is preliminary data.</text>
</comment>
<evidence type="ECO:0000313" key="2">
    <source>
        <dbReference type="EMBL" id="KAL1526791.1"/>
    </source>
</evidence>
<feature type="compositionally biased region" description="Polar residues" evidence="1">
    <location>
        <begin position="369"/>
        <end position="386"/>
    </location>
</feature>
<dbReference type="AlphaFoldDB" id="A0AB34JXW3"/>
<reference evidence="2 3" key="1">
    <citation type="journal article" date="2024" name="Science">
        <title>Giant polyketide synthase enzymes in the biosynthesis of giant marine polyether toxins.</title>
        <authorList>
            <person name="Fallon T.R."/>
            <person name="Shende V.V."/>
            <person name="Wierzbicki I.H."/>
            <person name="Pendleton A.L."/>
            <person name="Watervoot N.F."/>
            <person name="Auber R.P."/>
            <person name="Gonzalez D.J."/>
            <person name="Wisecaver J.H."/>
            <person name="Moore B.S."/>
        </authorList>
    </citation>
    <scope>NUCLEOTIDE SEQUENCE [LARGE SCALE GENOMIC DNA]</scope>
    <source>
        <strain evidence="2 3">12B1</strain>
    </source>
</reference>
<name>A0AB34JXW3_PRYPA</name>
<feature type="compositionally biased region" description="Low complexity" evidence="1">
    <location>
        <begin position="452"/>
        <end position="469"/>
    </location>
</feature>
<feature type="compositionally biased region" description="Basic and acidic residues" evidence="1">
    <location>
        <begin position="96"/>
        <end position="109"/>
    </location>
</feature>
<proteinExistence type="predicted"/>
<gene>
    <name evidence="2" type="ORF">AB1Y20_015487</name>
</gene>
<feature type="compositionally biased region" description="Basic and acidic residues" evidence="1">
    <location>
        <begin position="116"/>
        <end position="126"/>
    </location>
</feature>
<evidence type="ECO:0000256" key="1">
    <source>
        <dbReference type="SAM" id="MobiDB-lite"/>
    </source>
</evidence>
<dbReference type="EMBL" id="JBGBPQ010000003">
    <property type="protein sequence ID" value="KAL1526791.1"/>
    <property type="molecule type" value="Genomic_DNA"/>
</dbReference>
<feature type="compositionally biased region" description="Basic and acidic residues" evidence="1">
    <location>
        <begin position="496"/>
        <end position="507"/>
    </location>
</feature>
<feature type="region of interest" description="Disordered" evidence="1">
    <location>
        <begin position="51"/>
        <end position="239"/>
    </location>
</feature>
<dbReference type="Proteomes" id="UP001515480">
    <property type="component" value="Unassembled WGS sequence"/>
</dbReference>
<feature type="region of interest" description="Disordered" evidence="1">
    <location>
        <begin position="255"/>
        <end position="507"/>
    </location>
</feature>
<accession>A0AB34JXW3</accession>
<protein>
    <recommendedName>
        <fullName evidence="4">Nuclear protein MDM1</fullName>
    </recommendedName>
</protein>
<feature type="compositionally biased region" description="Polar residues" evidence="1">
    <location>
        <begin position="405"/>
        <end position="416"/>
    </location>
</feature>